<dbReference type="InterPro" id="IPR011330">
    <property type="entry name" value="Glyco_hydro/deAcase_b/a-brl"/>
</dbReference>
<keyword evidence="5" id="KW-1185">Reference proteome</keyword>
<dbReference type="CDD" id="cd10918">
    <property type="entry name" value="CE4_NodB_like_5s_6s"/>
    <property type="match status" value="1"/>
</dbReference>
<proteinExistence type="predicted"/>
<protein>
    <submittedName>
        <fullName evidence="4">Polysaccharide deacetylase</fullName>
    </submittedName>
</protein>
<evidence type="ECO:0000256" key="1">
    <source>
        <dbReference type="ARBA" id="ARBA00004613"/>
    </source>
</evidence>
<name>M0K420_9EURY</name>
<dbReference type="EMBL" id="AOLW01000050">
    <property type="protein sequence ID" value="EMA15946.1"/>
    <property type="molecule type" value="Genomic_DNA"/>
</dbReference>
<evidence type="ECO:0000256" key="2">
    <source>
        <dbReference type="ARBA" id="ARBA00022729"/>
    </source>
</evidence>
<comment type="subcellular location">
    <subcellularLocation>
        <location evidence="1">Secreted</location>
    </subcellularLocation>
</comment>
<dbReference type="SUPFAM" id="SSF88713">
    <property type="entry name" value="Glycoside hydrolase/deacetylase"/>
    <property type="match status" value="1"/>
</dbReference>
<sequence>MIRDLLGSPTSGLALLYHDIVPQEEADTSGFVTDGSWRYKLAPEMFDRHLSTIADSAFEPALITDNPPNRPVYLTFDDGGRTAMEAARQLEAYGYRGHFFIVIDRVGEDGFLDWNQIYDLDQRGHCIGSHTMTHANLLKANTQRCQQELTESKAAIAAELGQCQSISIPLGAYNEKVFKAVYESGYEYIFTSEPVRIPRDHLNHRLGRWNIWYETDPDELAAILEASPPIVLKTAVRWYGVKFIKRLLGYDRFIRIRDIVGLK</sequence>
<keyword evidence="2" id="KW-0732">Signal</keyword>
<accession>M0K420</accession>
<evidence type="ECO:0000313" key="5">
    <source>
        <dbReference type="Proteomes" id="UP000011623"/>
    </source>
</evidence>
<dbReference type="AlphaFoldDB" id="M0K420"/>
<dbReference type="GO" id="GO:0005975">
    <property type="term" value="P:carbohydrate metabolic process"/>
    <property type="evidence" value="ECO:0007669"/>
    <property type="project" value="InterPro"/>
</dbReference>
<feature type="domain" description="NodB homology" evidence="3">
    <location>
        <begin position="66"/>
        <end position="189"/>
    </location>
</feature>
<gene>
    <name evidence="4" type="ORF">C442_18429</name>
</gene>
<evidence type="ECO:0000259" key="3">
    <source>
        <dbReference type="Pfam" id="PF01522"/>
    </source>
</evidence>
<comment type="caution">
    <text evidence="4">The sequence shown here is derived from an EMBL/GenBank/DDBJ whole genome shotgun (WGS) entry which is preliminary data.</text>
</comment>
<dbReference type="Gene3D" id="3.20.20.370">
    <property type="entry name" value="Glycoside hydrolase/deacetylase"/>
    <property type="match status" value="1"/>
</dbReference>
<dbReference type="PANTHER" id="PTHR34216:SF3">
    <property type="entry name" value="POLY-BETA-1,6-N-ACETYL-D-GLUCOSAMINE N-DEACETYLASE"/>
    <property type="match status" value="1"/>
</dbReference>
<dbReference type="GO" id="GO:0005576">
    <property type="term" value="C:extracellular region"/>
    <property type="evidence" value="ECO:0007669"/>
    <property type="project" value="UniProtKB-SubCell"/>
</dbReference>
<organism evidence="4 5">
    <name type="scientific">Haloarcula amylolytica JCM 13557</name>
    <dbReference type="NCBI Taxonomy" id="1227452"/>
    <lineage>
        <taxon>Archaea</taxon>
        <taxon>Methanobacteriati</taxon>
        <taxon>Methanobacteriota</taxon>
        <taxon>Stenosarchaea group</taxon>
        <taxon>Halobacteria</taxon>
        <taxon>Halobacteriales</taxon>
        <taxon>Haloarculaceae</taxon>
        <taxon>Haloarcula</taxon>
    </lineage>
</organism>
<reference evidence="4 5" key="1">
    <citation type="journal article" date="2014" name="PLoS Genet.">
        <title>Phylogenetically driven sequencing of extremely halophilic archaea reveals strategies for static and dynamic osmo-response.</title>
        <authorList>
            <person name="Becker E.A."/>
            <person name="Seitzer P.M."/>
            <person name="Tritt A."/>
            <person name="Larsen D."/>
            <person name="Krusor M."/>
            <person name="Yao A.I."/>
            <person name="Wu D."/>
            <person name="Madern D."/>
            <person name="Eisen J.A."/>
            <person name="Darling A.E."/>
            <person name="Facciotti M.T."/>
        </authorList>
    </citation>
    <scope>NUCLEOTIDE SEQUENCE [LARGE SCALE GENOMIC DNA]</scope>
    <source>
        <strain evidence="4 5">JCM 13557</strain>
    </source>
</reference>
<dbReference type="GO" id="GO:0016810">
    <property type="term" value="F:hydrolase activity, acting on carbon-nitrogen (but not peptide) bonds"/>
    <property type="evidence" value="ECO:0007669"/>
    <property type="project" value="InterPro"/>
</dbReference>
<dbReference type="PANTHER" id="PTHR34216">
    <property type="match status" value="1"/>
</dbReference>
<dbReference type="InterPro" id="IPR002509">
    <property type="entry name" value="NODB_dom"/>
</dbReference>
<dbReference type="InterPro" id="IPR051398">
    <property type="entry name" value="Polysacch_Deacetylase"/>
</dbReference>
<evidence type="ECO:0000313" key="4">
    <source>
        <dbReference type="EMBL" id="EMA15946.1"/>
    </source>
</evidence>
<dbReference type="Proteomes" id="UP000011623">
    <property type="component" value="Unassembled WGS sequence"/>
</dbReference>
<dbReference type="RefSeq" id="WP_008312994.1">
    <property type="nucleotide sequence ID" value="NZ_AOLW01000050.1"/>
</dbReference>
<dbReference type="Pfam" id="PF01522">
    <property type="entry name" value="Polysacc_deac_1"/>
    <property type="match status" value="1"/>
</dbReference>